<evidence type="ECO:0000313" key="2">
    <source>
        <dbReference type="Proteomes" id="UP001501447"/>
    </source>
</evidence>
<proteinExistence type="predicted"/>
<organism evidence="1 2">
    <name type="scientific">Streptomyces axinellae</name>
    <dbReference type="NCBI Taxonomy" id="552788"/>
    <lineage>
        <taxon>Bacteria</taxon>
        <taxon>Bacillati</taxon>
        <taxon>Actinomycetota</taxon>
        <taxon>Actinomycetes</taxon>
        <taxon>Kitasatosporales</taxon>
        <taxon>Streptomycetaceae</taxon>
        <taxon>Streptomyces</taxon>
    </lineage>
</organism>
<sequence>MECPARVARSDAVPIAPDRCQVAGNPGKGFAMRVWVAVLKLGILRGELTCTGEAFGAVSRQLLHPAWVTAGRATGVHSGVQRPPARECPH</sequence>
<keyword evidence="2" id="KW-1185">Reference proteome</keyword>
<gene>
    <name evidence="1" type="ORF">GCM10009863_13690</name>
</gene>
<dbReference type="EMBL" id="BAAARJ010000004">
    <property type="protein sequence ID" value="GAA2601582.1"/>
    <property type="molecule type" value="Genomic_DNA"/>
</dbReference>
<comment type="caution">
    <text evidence="1">The sequence shown here is derived from an EMBL/GenBank/DDBJ whole genome shotgun (WGS) entry which is preliminary data.</text>
</comment>
<evidence type="ECO:0000313" key="1">
    <source>
        <dbReference type="EMBL" id="GAA2601582.1"/>
    </source>
</evidence>
<reference evidence="1 2" key="1">
    <citation type="journal article" date="2019" name="Int. J. Syst. Evol. Microbiol.">
        <title>The Global Catalogue of Microorganisms (GCM) 10K type strain sequencing project: providing services to taxonomists for standard genome sequencing and annotation.</title>
        <authorList>
            <consortium name="The Broad Institute Genomics Platform"/>
            <consortium name="The Broad Institute Genome Sequencing Center for Infectious Disease"/>
            <person name="Wu L."/>
            <person name="Ma J."/>
        </authorList>
    </citation>
    <scope>NUCLEOTIDE SEQUENCE [LARGE SCALE GENOMIC DNA]</scope>
    <source>
        <strain evidence="1 2">JCM 16373</strain>
    </source>
</reference>
<protein>
    <submittedName>
        <fullName evidence="1">Uncharacterized protein</fullName>
    </submittedName>
</protein>
<dbReference type="Proteomes" id="UP001501447">
    <property type="component" value="Unassembled WGS sequence"/>
</dbReference>
<accession>A0ABN3PTE5</accession>
<name>A0ABN3PTE5_9ACTN</name>